<dbReference type="AlphaFoldDB" id="A0A832XIT0"/>
<name>A0A832XIT0_9ARCH</name>
<accession>A0A832XIT0</accession>
<evidence type="ECO:0000259" key="4">
    <source>
        <dbReference type="SMART" id="SM00903"/>
    </source>
</evidence>
<proteinExistence type="inferred from homology"/>
<dbReference type="Proteomes" id="UP000604391">
    <property type="component" value="Unassembled WGS sequence"/>
</dbReference>
<evidence type="ECO:0000256" key="3">
    <source>
        <dbReference type="ARBA" id="ARBA00038054"/>
    </source>
</evidence>
<comment type="cofactor">
    <cofactor evidence="1">
        <name>FMN</name>
        <dbReference type="ChEBI" id="CHEBI:58210"/>
    </cofactor>
</comment>
<dbReference type="GO" id="GO:0010181">
    <property type="term" value="F:FMN binding"/>
    <property type="evidence" value="ECO:0007669"/>
    <property type="project" value="InterPro"/>
</dbReference>
<reference evidence="5 6" key="1">
    <citation type="journal article" name="Nat. Commun.">
        <title>Undinarchaeota illuminate DPANN phylogeny and the impact of gene transfer on archaeal evolution.</title>
        <authorList>
            <person name="Dombrowski N."/>
            <person name="Williams T.A."/>
            <person name="Sun J."/>
            <person name="Woodcroft B.J."/>
            <person name="Lee J.H."/>
            <person name="Minh B.Q."/>
            <person name="Rinke C."/>
            <person name="Spang A."/>
        </authorList>
    </citation>
    <scope>NUCLEOTIDE SEQUENCE [LARGE SCALE GENOMIC DNA]</scope>
    <source>
        <strain evidence="5">MAG_bin17</strain>
    </source>
</reference>
<comment type="similarity">
    <text evidence="3">Belongs to the flavoredoxin family.</text>
</comment>
<sequence length="186" mass="20991">MDLKWDDERTRKFVTNVGLVTSNGPHGNNIMAAEWTHHISYAPSLLAVCIGPNKATLDNIRETKEFGVHLAAFDQSVFSSIAGGNTGKEVNKIAILKDLGLRFYKASKVDLLMLKDAVMQAECKLMQEIELGDHTMMVGEVVEIRSTKKEPLIYRGGKYWNFGDQIEKPRQELLDKIKELVEKNKK</sequence>
<evidence type="ECO:0000256" key="1">
    <source>
        <dbReference type="ARBA" id="ARBA00001917"/>
    </source>
</evidence>
<evidence type="ECO:0000256" key="2">
    <source>
        <dbReference type="ARBA" id="ARBA00022630"/>
    </source>
</evidence>
<dbReference type="PANTHER" id="PTHR43567:SF1">
    <property type="entry name" value="FLAVOREDOXIN"/>
    <property type="match status" value="1"/>
</dbReference>
<dbReference type="InterPro" id="IPR002563">
    <property type="entry name" value="Flavin_Rdtase-like_dom"/>
</dbReference>
<dbReference type="Pfam" id="PF01613">
    <property type="entry name" value="Flavin_Reduct"/>
    <property type="match status" value="1"/>
</dbReference>
<keyword evidence="6" id="KW-1185">Reference proteome</keyword>
<protein>
    <submittedName>
        <fullName evidence="5">Flavin reductase</fullName>
    </submittedName>
</protein>
<dbReference type="Gene3D" id="2.30.110.10">
    <property type="entry name" value="Electron Transport, Fmn-binding Protein, Chain A"/>
    <property type="match status" value="1"/>
</dbReference>
<dbReference type="InterPro" id="IPR052174">
    <property type="entry name" value="Flavoredoxin"/>
</dbReference>
<gene>
    <name evidence="5" type="ORF">H1011_02530</name>
</gene>
<dbReference type="SMART" id="SM00903">
    <property type="entry name" value="Flavin_Reduct"/>
    <property type="match status" value="1"/>
</dbReference>
<comment type="caution">
    <text evidence="5">The sequence shown here is derived from an EMBL/GenBank/DDBJ whole genome shotgun (WGS) entry which is preliminary data.</text>
</comment>
<organism evidence="5 6">
    <name type="scientific">Candidatus Undinarchaeum marinum</name>
    <dbReference type="NCBI Taxonomy" id="2756141"/>
    <lineage>
        <taxon>Archaea</taxon>
        <taxon>Candidatus Undinarchaeota</taxon>
        <taxon>Candidatus Undinarchaeia</taxon>
        <taxon>Candidatus Undinarchaeales</taxon>
        <taxon>Candidatus Undinarchaeaceae</taxon>
        <taxon>Candidatus Undinarchaeum</taxon>
    </lineage>
</organism>
<evidence type="ECO:0000313" key="5">
    <source>
        <dbReference type="EMBL" id="HIJ99676.1"/>
    </source>
</evidence>
<dbReference type="SUPFAM" id="SSF50475">
    <property type="entry name" value="FMN-binding split barrel"/>
    <property type="match status" value="1"/>
</dbReference>
<dbReference type="EMBL" id="DVAD01000014">
    <property type="protein sequence ID" value="HIJ99676.1"/>
    <property type="molecule type" value="Genomic_DNA"/>
</dbReference>
<dbReference type="InterPro" id="IPR012349">
    <property type="entry name" value="Split_barrel_FMN-bd"/>
</dbReference>
<keyword evidence="2" id="KW-0285">Flavoprotein</keyword>
<evidence type="ECO:0000313" key="6">
    <source>
        <dbReference type="Proteomes" id="UP000604391"/>
    </source>
</evidence>
<dbReference type="PANTHER" id="PTHR43567">
    <property type="entry name" value="FLAVOREDOXIN-RELATED-RELATED"/>
    <property type="match status" value="1"/>
</dbReference>
<feature type="domain" description="Flavin reductase like" evidence="4">
    <location>
        <begin position="10"/>
        <end position="161"/>
    </location>
</feature>